<dbReference type="GO" id="GO:0005507">
    <property type="term" value="F:copper ion binding"/>
    <property type="evidence" value="ECO:0007669"/>
    <property type="project" value="InterPro"/>
</dbReference>
<feature type="compositionally biased region" description="Low complexity" evidence="1">
    <location>
        <begin position="58"/>
        <end position="77"/>
    </location>
</feature>
<gene>
    <name evidence="3" type="ORF">RDWZM_010196</name>
</gene>
<dbReference type="EMBL" id="JAPWDV010000004">
    <property type="protein sequence ID" value="KAJ6215696.1"/>
    <property type="molecule type" value="Genomic_DNA"/>
</dbReference>
<dbReference type="SUPFAM" id="SSF49329">
    <property type="entry name" value="Cu,Zn superoxide dismutase-like"/>
    <property type="match status" value="1"/>
</dbReference>
<feature type="region of interest" description="Disordered" evidence="1">
    <location>
        <begin position="57"/>
        <end position="80"/>
    </location>
</feature>
<dbReference type="InterPro" id="IPR024134">
    <property type="entry name" value="SOD_Cu/Zn_/chaperone"/>
</dbReference>
<feature type="domain" description="Superoxide dismutase copper/zinc binding" evidence="2">
    <location>
        <begin position="179"/>
        <end position="288"/>
    </location>
</feature>
<protein>
    <recommendedName>
        <fullName evidence="2">Superoxide dismutase copper/zinc binding domain-containing protein</fullName>
    </recommendedName>
</protein>
<evidence type="ECO:0000256" key="1">
    <source>
        <dbReference type="SAM" id="MobiDB-lite"/>
    </source>
</evidence>
<evidence type="ECO:0000259" key="2">
    <source>
        <dbReference type="Pfam" id="PF00080"/>
    </source>
</evidence>
<dbReference type="Proteomes" id="UP001142055">
    <property type="component" value="Chromosome 4"/>
</dbReference>
<comment type="caution">
    <text evidence="3">The sequence shown here is derived from an EMBL/GenBank/DDBJ whole genome shotgun (WGS) entry which is preliminary data.</text>
</comment>
<name>A0A9Q0RJV2_BLOTA</name>
<evidence type="ECO:0000313" key="4">
    <source>
        <dbReference type="Proteomes" id="UP001142055"/>
    </source>
</evidence>
<reference evidence="3" key="1">
    <citation type="submission" date="2022-12" db="EMBL/GenBank/DDBJ databases">
        <title>Genome assemblies of Blomia tropicalis.</title>
        <authorList>
            <person name="Cui Y."/>
        </authorList>
    </citation>
    <scope>NUCLEOTIDE SEQUENCE</scope>
    <source>
        <tissue evidence="3">Adult mites</tissue>
    </source>
</reference>
<dbReference type="InterPro" id="IPR036423">
    <property type="entry name" value="SOD-like_Cu/Zn_dom_sf"/>
</dbReference>
<organism evidence="3 4">
    <name type="scientific">Blomia tropicalis</name>
    <name type="common">Mite</name>
    <dbReference type="NCBI Taxonomy" id="40697"/>
    <lineage>
        <taxon>Eukaryota</taxon>
        <taxon>Metazoa</taxon>
        <taxon>Ecdysozoa</taxon>
        <taxon>Arthropoda</taxon>
        <taxon>Chelicerata</taxon>
        <taxon>Arachnida</taxon>
        <taxon>Acari</taxon>
        <taxon>Acariformes</taxon>
        <taxon>Sarcoptiformes</taxon>
        <taxon>Astigmata</taxon>
        <taxon>Glycyphagoidea</taxon>
        <taxon>Echimyopodidae</taxon>
        <taxon>Blomia</taxon>
    </lineage>
</organism>
<evidence type="ECO:0000313" key="3">
    <source>
        <dbReference type="EMBL" id="KAJ6215696.1"/>
    </source>
</evidence>
<proteinExistence type="predicted"/>
<dbReference type="GO" id="GO:0006801">
    <property type="term" value="P:superoxide metabolic process"/>
    <property type="evidence" value="ECO:0007669"/>
    <property type="project" value="InterPro"/>
</dbReference>
<dbReference type="PANTHER" id="PTHR10003">
    <property type="entry name" value="SUPEROXIDE DISMUTASE CU-ZN -RELATED"/>
    <property type="match status" value="1"/>
</dbReference>
<sequence length="304" mass="34827">MIQSQKLMGNNGTINTFVPSSSSNRTLATIVQFPQHIHYHYHYHHNDTENVPKTLATSETLPSSTQVSSSSITTKTTMESDHSTMSNYTLAQCDIVSNRHIPLLNQQNIGGTIRLWQMKNETDSIYVQIRLNGFKIYRDDEGRIIREPSQTNRTIPIGIDRSDYIDSSQLNDVPLNSTERLFAIAIHETSNMTRDCQSIGRHYNRANFSDINEYAEHMGDMGNIIVHWNGESMINVRWNGLNLSDHENGIMDRSIAIRNYQYYGMKMNISSEERYISKTASRIGCCAIRSINSDRYESLEQFLN</sequence>
<dbReference type="Pfam" id="PF00080">
    <property type="entry name" value="Sod_Cu"/>
    <property type="match status" value="1"/>
</dbReference>
<accession>A0A9Q0RJV2</accession>
<dbReference type="Gene3D" id="2.60.40.200">
    <property type="entry name" value="Superoxide dismutase, copper/zinc binding domain"/>
    <property type="match status" value="1"/>
</dbReference>
<dbReference type="AlphaFoldDB" id="A0A9Q0RJV2"/>
<keyword evidence="4" id="KW-1185">Reference proteome</keyword>
<dbReference type="InterPro" id="IPR001424">
    <property type="entry name" value="SOD_Cu_Zn_dom"/>
</dbReference>